<dbReference type="AlphaFoldDB" id="A0AA88DRC5"/>
<accession>A0AA88DRC5</accession>
<dbReference type="Proteomes" id="UP001187192">
    <property type="component" value="Unassembled WGS sequence"/>
</dbReference>
<comment type="caution">
    <text evidence="1">The sequence shown here is derived from an EMBL/GenBank/DDBJ whole genome shotgun (WGS) entry which is preliminary data.</text>
</comment>
<evidence type="ECO:0000313" key="1">
    <source>
        <dbReference type="EMBL" id="GMN60105.1"/>
    </source>
</evidence>
<sequence>MKEITTVTYLDRRGLLGRPRRSPWRPSWSLLGCGSPCHDGLARRMAVVVAMTI</sequence>
<keyword evidence="2" id="KW-1185">Reference proteome</keyword>
<evidence type="ECO:0000313" key="2">
    <source>
        <dbReference type="Proteomes" id="UP001187192"/>
    </source>
</evidence>
<gene>
    <name evidence="1" type="ORF">TIFTF001_029195</name>
</gene>
<proteinExistence type="predicted"/>
<organism evidence="1 2">
    <name type="scientific">Ficus carica</name>
    <name type="common">Common fig</name>
    <dbReference type="NCBI Taxonomy" id="3494"/>
    <lineage>
        <taxon>Eukaryota</taxon>
        <taxon>Viridiplantae</taxon>
        <taxon>Streptophyta</taxon>
        <taxon>Embryophyta</taxon>
        <taxon>Tracheophyta</taxon>
        <taxon>Spermatophyta</taxon>
        <taxon>Magnoliopsida</taxon>
        <taxon>eudicotyledons</taxon>
        <taxon>Gunneridae</taxon>
        <taxon>Pentapetalae</taxon>
        <taxon>rosids</taxon>
        <taxon>fabids</taxon>
        <taxon>Rosales</taxon>
        <taxon>Moraceae</taxon>
        <taxon>Ficeae</taxon>
        <taxon>Ficus</taxon>
    </lineage>
</organism>
<reference evidence="1" key="1">
    <citation type="submission" date="2023-07" db="EMBL/GenBank/DDBJ databases">
        <title>draft genome sequence of fig (Ficus carica).</title>
        <authorList>
            <person name="Takahashi T."/>
            <person name="Nishimura K."/>
        </authorList>
    </citation>
    <scope>NUCLEOTIDE SEQUENCE</scope>
</reference>
<protein>
    <submittedName>
        <fullName evidence="1">Uncharacterized protein</fullName>
    </submittedName>
</protein>
<name>A0AA88DRC5_FICCA</name>
<dbReference type="EMBL" id="BTGU01000095">
    <property type="protein sequence ID" value="GMN60105.1"/>
    <property type="molecule type" value="Genomic_DNA"/>
</dbReference>